<protein>
    <submittedName>
        <fullName evidence="1">Uncharacterized protein</fullName>
    </submittedName>
</protein>
<gene>
    <name evidence="1" type="ORF">R5A26_32195</name>
</gene>
<reference evidence="1 2" key="1">
    <citation type="submission" date="2023-10" db="EMBL/GenBank/DDBJ databases">
        <title>Characterization of rhizosphere-enriched actinobacteria from wheat plants lab-grown on chernevaya soil.</title>
        <authorList>
            <person name="Tikhonova E.N."/>
            <person name="Konopkin A."/>
            <person name="Kravchenko I.K."/>
        </authorList>
    </citation>
    <scope>NUCLEOTIDE SEQUENCE [LARGE SCALE GENOMIC DNA]</scope>
    <source>
        <strain evidence="1 2">RR29</strain>
    </source>
</reference>
<organism evidence="1 2">
    <name type="scientific">Streptomyces prunicolor</name>
    <dbReference type="NCBI Taxonomy" id="67348"/>
    <lineage>
        <taxon>Bacteria</taxon>
        <taxon>Bacillati</taxon>
        <taxon>Actinomycetota</taxon>
        <taxon>Actinomycetes</taxon>
        <taxon>Kitasatosporales</taxon>
        <taxon>Streptomycetaceae</taxon>
        <taxon>Streptomyces</taxon>
    </lineage>
</organism>
<evidence type="ECO:0000313" key="1">
    <source>
        <dbReference type="EMBL" id="MDV7220613.1"/>
    </source>
</evidence>
<dbReference type="EMBL" id="JAWMAJ010000137">
    <property type="protein sequence ID" value="MDV7220613.1"/>
    <property type="molecule type" value="Genomic_DNA"/>
</dbReference>
<keyword evidence="2" id="KW-1185">Reference proteome</keyword>
<name>A0ABU4FKU8_9ACTN</name>
<sequence length="154" mass="16527">MQTSRAPVAIDALLAILRARPALEDVAIVDGPSAVNLTQRRRIHIGWSPGAEQAVEIQQEFNGAGARTRDETFSITCYAESRGGDKDMSFRRTDAFELIGEVEQAIRASDQNPVAPTLNGSVLWAELTSGNVLQGTAEGATVGVIFDVSCRARI</sequence>
<evidence type="ECO:0000313" key="2">
    <source>
        <dbReference type="Proteomes" id="UP001187346"/>
    </source>
</evidence>
<dbReference type="Proteomes" id="UP001187346">
    <property type="component" value="Unassembled WGS sequence"/>
</dbReference>
<accession>A0ABU4FKU8</accession>
<comment type="caution">
    <text evidence="1">The sequence shown here is derived from an EMBL/GenBank/DDBJ whole genome shotgun (WGS) entry which is preliminary data.</text>
</comment>
<proteinExistence type="predicted"/>
<dbReference type="RefSeq" id="WP_317774131.1">
    <property type="nucleotide sequence ID" value="NZ_JAWMAJ010000137.1"/>
</dbReference>